<dbReference type="Gene3D" id="4.10.240.10">
    <property type="entry name" value="Zn(2)-C6 fungal-type DNA-binding domain"/>
    <property type="match status" value="1"/>
</dbReference>
<reference evidence="5 6" key="1">
    <citation type="submission" date="2016-03" db="EMBL/GenBank/DDBJ databases">
        <authorList>
            <person name="Ploux O."/>
        </authorList>
    </citation>
    <scope>NUCLEOTIDE SEQUENCE [LARGE SCALE GENOMIC DNA]</scope>
    <source>
        <strain evidence="5 6">UAMH 11012</strain>
    </source>
</reference>
<dbReference type="Proteomes" id="UP000184330">
    <property type="component" value="Unassembled WGS sequence"/>
</dbReference>
<evidence type="ECO:0000256" key="1">
    <source>
        <dbReference type="ARBA" id="ARBA00004123"/>
    </source>
</evidence>
<organism evidence="5 6">
    <name type="scientific">Phialocephala subalpina</name>
    <dbReference type="NCBI Taxonomy" id="576137"/>
    <lineage>
        <taxon>Eukaryota</taxon>
        <taxon>Fungi</taxon>
        <taxon>Dikarya</taxon>
        <taxon>Ascomycota</taxon>
        <taxon>Pezizomycotina</taxon>
        <taxon>Leotiomycetes</taxon>
        <taxon>Helotiales</taxon>
        <taxon>Mollisiaceae</taxon>
        <taxon>Phialocephala</taxon>
        <taxon>Phialocephala fortinii species complex</taxon>
    </lineage>
</organism>
<evidence type="ECO:0000313" key="5">
    <source>
        <dbReference type="EMBL" id="CZR50363.1"/>
    </source>
</evidence>
<proteinExistence type="predicted"/>
<dbReference type="GO" id="GO:0008270">
    <property type="term" value="F:zinc ion binding"/>
    <property type="evidence" value="ECO:0007669"/>
    <property type="project" value="InterPro"/>
</dbReference>
<dbReference type="GO" id="GO:0000981">
    <property type="term" value="F:DNA-binding transcription factor activity, RNA polymerase II-specific"/>
    <property type="evidence" value="ECO:0007669"/>
    <property type="project" value="InterPro"/>
</dbReference>
<dbReference type="CDD" id="cd00067">
    <property type="entry name" value="GAL4"/>
    <property type="match status" value="1"/>
</dbReference>
<feature type="domain" description="Zn(2)-C6 fungal-type" evidence="4">
    <location>
        <begin position="31"/>
        <end position="64"/>
    </location>
</feature>
<evidence type="ECO:0000313" key="6">
    <source>
        <dbReference type="Proteomes" id="UP000184330"/>
    </source>
</evidence>
<dbReference type="PANTHER" id="PTHR37534">
    <property type="entry name" value="TRANSCRIPTIONAL ACTIVATOR PROTEIN UGA3"/>
    <property type="match status" value="1"/>
</dbReference>
<dbReference type="GO" id="GO:0005634">
    <property type="term" value="C:nucleus"/>
    <property type="evidence" value="ECO:0007669"/>
    <property type="project" value="UniProtKB-SubCell"/>
</dbReference>
<dbReference type="InterPro" id="IPR021858">
    <property type="entry name" value="Fun_TF"/>
</dbReference>
<comment type="subcellular location">
    <subcellularLocation>
        <location evidence="1">Nucleus</location>
    </subcellularLocation>
</comment>
<sequence>MAGTSFLTYELYSKGLVLAKDKPKRRRVTTGCLECKQRKKKCDEKRPICSQCLRHRGAASICTWPQSSTPRLSTPQSSTSEKSTPHTPKAMAASLQQSNREMINSITGNSNDCHSDINQDTVKLFTLLPSFKGISMNAIEKHLFHALTSRSEAITSNTSLLRDFSFSSLLPPLSLWYPVTRSAALACGAVLLANSIDAAWLPIAQYYHTQTIHAIRTSLLRDGGEQNLPAVLLLHLYEELRADSMCPTHMHLAGAQELILLMMDHSWTTATGYQRIMVEVFLYRAAVSSTFISTSPIDVCIDRHSRFLQQSSMLVNGSSKIEHSTILGVPSEIFTNVMALSLLRRCMPLQPPDEIRAVRIYSRLQAYLVANAPGESDLDQPLQLLLTGELYCLACLLFLEKILRPSLQSHDPEARAIIGRALAVWSKFVAADFKSPTIKWPLVILGCGAIEEAEREMFRRPFEVLASLGVGRAQSILSLFDHAWGIALPDQSNIRFLGLNVLLYNDLLFSILV</sequence>
<dbReference type="EMBL" id="FJOG01000001">
    <property type="protein sequence ID" value="CZR50363.1"/>
    <property type="molecule type" value="Genomic_DNA"/>
</dbReference>
<feature type="compositionally biased region" description="Polar residues" evidence="3">
    <location>
        <begin position="64"/>
        <end position="86"/>
    </location>
</feature>
<dbReference type="InterPro" id="IPR001138">
    <property type="entry name" value="Zn2Cys6_DnaBD"/>
</dbReference>
<dbReference type="SUPFAM" id="SSF57701">
    <property type="entry name" value="Zn2/Cys6 DNA-binding domain"/>
    <property type="match status" value="1"/>
</dbReference>
<evidence type="ECO:0000256" key="3">
    <source>
        <dbReference type="SAM" id="MobiDB-lite"/>
    </source>
</evidence>
<keyword evidence="2" id="KW-0539">Nucleus</keyword>
<evidence type="ECO:0000259" key="4">
    <source>
        <dbReference type="PROSITE" id="PS50048"/>
    </source>
</evidence>
<dbReference type="PROSITE" id="PS50048">
    <property type="entry name" value="ZN2_CY6_FUNGAL_2"/>
    <property type="match status" value="1"/>
</dbReference>
<dbReference type="Pfam" id="PF00172">
    <property type="entry name" value="Zn_clus"/>
    <property type="match status" value="1"/>
</dbReference>
<dbReference type="InterPro" id="IPR036864">
    <property type="entry name" value="Zn2-C6_fun-type_DNA-bd_sf"/>
</dbReference>
<dbReference type="PANTHER" id="PTHR37534:SF46">
    <property type="entry name" value="ZN(II)2CYS6 TRANSCRIPTION FACTOR (EUROFUNG)"/>
    <property type="match status" value="1"/>
</dbReference>
<gene>
    <name evidence="5" type="ORF">PAC_00235</name>
</gene>
<name>A0A1L7WC42_9HELO</name>
<dbReference type="SMART" id="SM00066">
    <property type="entry name" value="GAL4"/>
    <property type="match status" value="1"/>
</dbReference>
<keyword evidence="6" id="KW-1185">Reference proteome</keyword>
<accession>A0A1L7WC42</accession>
<dbReference type="Pfam" id="PF11951">
    <property type="entry name" value="Fungal_trans_2"/>
    <property type="match status" value="1"/>
</dbReference>
<dbReference type="AlphaFoldDB" id="A0A1L7WC42"/>
<dbReference type="OrthoDB" id="1919336at2759"/>
<protein>
    <recommendedName>
        <fullName evidence="4">Zn(2)-C6 fungal-type domain-containing protein</fullName>
    </recommendedName>
</protein>
<evidence type="ECO:0000256" key="2">
    <source>
        <dbReference type="ARBA" id="ARBA00023242"/>
    </source>
</evidence>
<feature type="region of interest" description="Disordered" evidence="3">
    <location>
        <begin position="64"/>
        <end position="92"/>
    </location>
</feature>